<keyword evidence="1" id="KW-0812">Transmembrane</keyword>
<feature type="transmembrane region" description="Helical" evidence="1">
    <location>
        <begin position="21"/>
        <end position="42"/>
    </location>
</feature>
<keyword evidence="1" id="KW-1133">Transmembrane helix</keyword>
<sequence>MQSPSQAPSKNPIKPYETIIAVVYVGWVIGAYLLGLVFLNMYTSEGSAALAWWVCGILFPAAVYIALRGVYSSGSKWYGFFGYFLGACMALFMTGYYTSVKTELLVSALLKPTTAETLKIKDIEKIVYRKSGWDRTDVTFIYHGQPLTLEASRTAYFLLQHKKQLGVKIGRSYSGNYFVTDIDLPQSERWTARWLYLKDWGWRYLWVPIVIVALIGLISIRVKFFPNVKPIKWSWQKTLLVIMGSIVGVVMLLYVGLVIYVKFIYKA</sequence>
<name>A0A3E2NPR3_9SPHI</name>
<evidence type="ECO:0000313" key="2">
    <source>
        <dbReference type="EMBL" id="RFZ82995.1"/>
    </source>
</evidence>
<keyword evidence="1" id="KW-0472">Membrane</keyword>
<keyword evidence="3" id="KW-1185">Reference proteome</keyword>
<dbReference type="AlphaFoldDB" id="A0A3E2NPR3"/>
<gene>
    <name evidence="2" type="ORF">DYU05_12640</name>
</gene>
<dbReference type="RefSeq" id="WP_117383470.1">
    <property type="nucleotide sequence ID" value="NZ_QWDE01000002.1"/>
</dbReference>
<feature type="transmembrane region" description="Helical" evidence="1">
    <location>
        <begin position="79"/>
        <end position="97"/>
    </location>
</feature>
<feature type="transmembrane region" description="Helical" evidence="1">
    <location>
        <begin position="238"/>
        <end position="261"/>
    </location>
</feature>
<accession>A0A3E2NPR3</accession>
<dbReference type="OrthoDB" id="763595at2"/>
<proteinExistence type="predicted"/>
<organism evidence="2 3">
    <name type="scientific">Mucilaginibacter terrenus</name>
    <dbReference type="NCBI Taxonomy" id="2482727"/>
    <lineage>
        <taxon>Bacteria</taxon>
        <taxon>Pseudomonadati</taxon>
        <taxon>Bacteroidota</taxon>
        <taxon>Sphingobacteriia</taxon>
        <taxon>Sphingobacteriales</taxon>
        <taxon>Sphingobacteriaceae</taxon>
        <taxon>Mucilaginibacter</taxon>
    </lineage>
</organism>
<evidence type="ECO:0000313" key="3">
    <source>
        <dbReference type="Proteomes" id="UP000260823"/>
    </source>
</evidence>
<reference evidence="2 3" key="1">
    <citation type="submission" date="2018-08" db="EMBL/GenBank/DDBJ databases">
        <title>Mucilaginibacter terrae sp. nov., isolated from manganese diggings.</title>
        <authorList>
            <person name="Huang Y."/>
            <person name="Zhou Z."/>
        </authorList>
    </citation>
    <scope>NUCLEOTIDE SEQUENCE [LARGE SCALE GENOMIC DNA]</scope>
    <source>
        <strain evidence="2 3">ZH6</strain>
    </source>
</reference>
<comment type="caution">
    <text evidence="2">The sequence shown here is derived from an EMBL/GenBank/DDBJ whole genome shotgun (WGS) entry which is preliminary data.</text>
</comment>
<dbReference type="Proteomes" id="UP000260823">
    <property type="component" value="Unassembled WGS sequence"/>
</dbReference>
<dbReference type="EMBL" id="QWDE01000002">
    <property type="protein sequence ID" value="RFZ82995.1"/>
    <property type="molecule type" value="Genomic_DNA"/>
</dbReference>
<feature type="transmembrane region" description="Helical" evidence="1">
    <location>
        <begin position="48"/>
        <end position="67"/>
    </location>
</feature>
<protein>
    <submittedName>
        <fullName evidence="2">Uncharacterized protein</fullName>
    </submittedName>
</protein>
<evidence type="ECO:0000256" key="1">
    <source>
        <dbReference type="SAM" id="Phobius"/>
    </source>
</evidence>
<feature type="transmembrane region" description="Helical" evidence="1">
    <location>
        <begin position="204"/>
        <end position="226"/>
    </location>
</feature>